<gene>
    <name evidence="14" type="primary">trmt44-L1</name>
    <name evidence="14" type="ORF">Hamer_G014993</name>
</gene>
<keyword evidence="15" id="KW-1185">Reference proteome</keyword>
<name>A0A8J5MKA7_HOMAM</name>
<dbReference type="EMBL" id="JAHLQT010044109">
    <property type="protein sequence ID" value="KAG7154643.1"/>
    <property type="molecule type" value="Genomic_DNA"/>
</dbReference>
<evidence type="ECO:0000256" key="4">
    <source>
        <dbReference type="ARBA" id="ARBA00022490"/>
    </source>
</evidence>
<dbReference type="PANTHER" id="PTHR21210:SF0">
    <property type="entry name" value="TRNA (URACIL-O(2)-)-METHYLTRANSFERASE-RELATED"/>
    <property type="match status" value="1"/>
</dbReference>
<keyword evidence="11" id="KW-0479">Metal-binding</keyword>
<evidence type="ECO:0000256" key="2">
    <source>
        <dbReference type="ARBA" id="ARBA00004496"/>
    </source>
</evidence>
<evidence type="ECO:0000256" key="8">
    <source>
        <dbReference type="ARBA" id="ARBA00022694"/>
    </source>
</evidence>
<evidence type="ECO:0000313" key="15">
    <source>
        <dbReference type="Proteomes" id="UP000747542"/>
    </source>
</evidence>
<dbReference type="InterPro" id="IPR011671">
    <property type="entry name" value="tRNA_uracil_MeTrfase"/>
</dbReference>
<evidence type="ECO:0000256" key="11">
    <source>
        <dbReference type="PROSITE-ProRule" id="PRU00723"/>
    </source>
</evidence>
<comment type="similarity">
    <text evidence="9">Belongs to the complex I LYR family. LYRM9 subfamily.</text>
</comment>
<evidence type="ECO:0000256" key="9">
    <source>
        <dbReference type="ARBA" id="ARBA00025757"/>
    </source>
</evidence>
<evidence type="ECO:0000313" key="14">
    <source>
        <dbReference type="EMBL" id="KAG7154643.1"/>
    </source>
</evidence>
<keyword evidence="11" id="KW-0862">Zinc</keyword>
<sequence>MQKLPKESQSYYLHTIRQGFNQHSDETDPERISQIIHRAVEDSRWIVKKISMEKIIEELPLEALPGQFWGAVRIYTEKPHIINRRICGTVNLWIGISHEVFSRQNVVKSLEDKVFLHNFVDEVDKCKRTPANIYQDENLSECDINIHDAIDVETPSSSTNNILDQDKDFEPELKQIDVIKDVLFKEGFRSIQEKSDLWCNKIVSQDKTKEVDEDDNCKEQSEAQLPKTTLVKNRQLKIPWQDLLDVNTLRIAVIRRILPKVLKKFTPLLEVVLMDGKEMCVSYLAATSTITPSVIPRVNYSFFFTKTGISLSYFTDKDGSSLEGETNIVWVQKNVLPKLMKWTGEVDEDGTVENKGSLRLVDVQEYNQLYQKLKIKYGQSLVKIWPESTDPQKYVFEDIAIATYLILVWEQERKQKGLSTHQTFVDLGCGNGLLVHILSSEGHQGLGIDIKKRNIWDMFPEHTKLKEGVVEPSDKNLFPQYDWLIGNHSDELTPWLPVIAAKSRYTTRFFVIPCCAHDFDCRYRRKCAGRSQYSDYLEYIKEIGTVCGFEVWQDKLRIPSTKRVCLIGQERTYSASQSHQTFQKIDEFIRERTHTGMNNTENQKNVNSWESHGHKKSEHENHTDALWSENFKARAAVQPVRNCTQLEHGVREDLVSTVAKMLMEKKHIIQVEVSKTAFVNWDRGGRMTLSDIAKRMESNQLSALKKECGGLQTLLRNHKHIFNILQREVSLQVPVPEWKATVPKTRIKTKHCWFHINHVKGCPLPSQTCIYAHGDEDLKKS</sequence>
<dbReference type="Pfam" id="PF07757">
    <property type="entry name" value="AdoMet_MTase"/>
    <property type="match status" value="1"/>
</dbReference>
<comment type="subcellular location">
    <subcellularLocation>
        <location evidence="2 12">Cytoplasm</location>
    </subcellularLocation>
</comment>
<evidence type="ECO:0000256" key="5">
    <source>
        <dbReference type="ARBA" id="ARBA00022603"/>
    </source>
</evidence>
<comment type="function">
    <text evidence="1">Probable adenosyl-L-methionine (AdoMet)-dependent tRNA (uracil-O(2)-)-methyltransferase.</text>
</comment>
<evidence type="ECO:0000259" key="13">
    <source>
        <dbReference type="PROSITE" id="PS50103"/>
    </source>
</evidence>
<comment type="similarity">
    <text evidence="3 12">Belongs to the TRM44 family.</text>
</comment>
<evidence type="ECO:0000256" key="3">
    <source>
        <dbReference type="ARBA" id="ARBA00009056"/>
    </source>
</evidence>
<comment type="function">
    <text evidence="12">Adenosyl-L-methionine (AdoMet)-dependent tRNA (uracil-O(2)-)-methyltransferase.</text>
</comment>
<proteinExistence type="inferred from homology"/>
<evidence type="ECO:0000256" key="6">
    <source>
        <dbReference type="ARBA" id="ARBA00022679"/>
    </source>
</evidence>
<dbReference type="PANTHER" id="PTHR21210">
    <property type="entry name" value="TRNA (URACIL-O(2)-)-METHYLTRANSFERASE-RELATED"/>
    <property type="match status" value="1"/>
</dbReference>
<organism evidence="14 15">
    <name type="scientific">Homarus americanus</name>
    <name type="common">American lobster</name>
    <dbReference type="NCBI Taxonomy" id="6706"/>
    <lineage>
        <taxon>Eukaryota</taxon>
        <taxon>Metazoa</taxon>
        <taxon>Ecdysozoa</taxon>
        <taxon>Arthropoda</taxon>
        <taxon>Crustacea</taxon>
        <taxon>Multicrustacea</taxon>
        <taxon>Malacostraca</taxon>
        <taxon>Eumalacostraca</taxon>
        <taxon>Eucarida</taxon>
        <taxon>Decapoda</taxon>
        <taxon>Pleocyemata</taxon>
        <taxon>Astacidea</taxon>
        <taxon>Nephropoidea</taxon>
        <taxon>Nephropidae</taxon>
        <taxon>Homarus</taxon>
    </lineage>
</organism>
<evidence type="ECO:0000256" key="7">
    <source>
        <dbReference type="ARBA" id="ARBA00022691"/>
    </source>
</evidence>
<feature type="domain" description="C3H1-type" evidence="13">
    <location>
        <begin position="746"/>
        <end position="776"/>
    </location>
</feature>
<comment type="catalytic activity">
    <reaction evidence="10 12">
        <text>uridine(44) in tRNA(Ser) + S-adenosyl-L-methionine = 2'-O-methyluridine(44) in tRNA(Ser) + S-adenosyl-L-homocysteine + H(+)</text>
        <dbReference type="Rhea" id="RHEA:43100"/>
        <dbReference type="Rhea" id="RHEA-COMP:10339"/>
        <dbReference type="Rhea" id="RHEA-COMP:10340"/>
        <dbReference type="ChEBI" id="CHEBI:15378"/>
        <dbReference type="ChEBI" id="CHEBI:57856"/>
        <dbReference type="ChEBI" id="CHEBI:59789"/>
        <dbReference type="ChEBI" id="CHEBI:65315"/>
        <dbReference type="ChEBI" id="CHEBI:74478"/>
        <dbReference type="EC" id="2.1.1.211"/>
    </reaction>
</comment>
<dbReference type="CDD" id="cd20269">
    <property type="entry name" value="Complex1_LYR_LYRM9"/>
    <property type="match status" value="1"/>
</dbReference>
<dbReference type="EC" id="2.1.1.211" evidence="12"/>
<dbReference type="GO" id="GO:0141101">
    <property type="term" value="F:tRNA(Ser) (uridine(44)-2'-O-)-methyltransferase activity"/>
    <property type="evidence" value="ECO:0007669"/>
    <property type="project" value="UniProtKB-EC"/>
</dbReference>
<keyword evidence="11" id="KW-0863">Zinc-finger</keyword>
<dbReference type="Proteomes" id="UP000747542">
    <property type="component" value="Unassembled WGS sequence"/>
</dbReference>
<keyword evidence="5 12" id="KW-0489">Methyltransferase</keyword>
<comment type="caution">
    <text evidence="14">The sequence shown here is derived from an EMBL/GenBank/DDBJ whole genome shotgun (WGS) entry which is preliminary data.</text>
</comment>
<feature type="zinc finger region" description="C3H1-type" evidence="11">
    <location>
        <begin position="746"/>
        <end position="776"/>
    </location>
</feature>
<dbReference type="InterPro" id="IPR008011">
    <property type="entry name" value="Complex1_LYR_dom"/>
</dbReference>
<evidence type="ECO:0000256" key="10">
    <source>
        <dbReference type="ARBA" id="ARBA00047957"/>
    </source>
</evidence>
<dbReference type="InterPro" id="IPR000571">
    <property type="entry name" value="Znf_CCCH"/>
</dbReference>
<dbReference type="AlphaFoldDB" id="A0A8J5MKA7"/>
<dbReference type="GO" id="GO:0008270">
    <property type="term" value="F:zinc ion binding"/>
    <property type="evidence" value="ECO:0007669"/>
    <property type="project" value="UniProtKB-KW"/>
</dbReference>
<evidence type="ECO:0000256" key="1">
    <source>
        <dbReference type="ARBA" id="ARBA00002778"/>
    </source>
</evidence>
<dbReference type="GO" id="GO:0005737">
    <property type="term" value="C:cytoplasm"/>
    <property type="evidence" value="ECO:0007669"/>
    <property type="project" value="UniProtKB-SubCell"/>
</dbReference>
<dbReference type="SUPFAM" id="SSF53335">
    <property type="entry name" value="S-adenosyl-L-methionine-dependent methyltransferases"/>
    <property type="match status" value="1"/>
</dbReference>
<accession>A0A8J5MKA7</accession>
<dbReference type="PROSITE" id="PS50103">
    <property type="entry name" value="ZF_C3H1"/>
    <property type="match status" value="1"/>
</dbReference>
<evidence type="ECO:0000256" key="12">
    <source>
        <dbReference type="RuleBase" id="RU368004"/>
    </source>
</evidence>
<keyword evidence="7 12" id="KW-0949">S-adenosyl-L-methionine</keyword>
<dbReference type="Pfam" id="PF05347">
    <property type="entry name" value="Complex1_LYR"/>
    <property type="match status" value="1"/>
</dbReference>
<reference evidence="14" key="1">
    <citation type="journal article" date="2021" name="Sci. Adv.">
        <title>The American lobster genome reveals insights on longevity, neural, and immune adaptations.</title>
        <authorList>
            <person name="Polinski J.M."/>
            <person name="Zimin A.V."/>
            <person name="Clark K.F."/>
            <person name="Kohn A.B."/>
            <person name="Sadowski N."/>
            <person name="Timp W."/>
            <person name="Ptitsyn A."/>
            <person name="Khanna P."/>
            <person name="Romanova D.Y."/>
            <person name="Williams P."/>
            <person name="Greenwood S.J."/>
            <person name="Moroz L.L."/>
            <person name="Walt D.R."/>
            <person name="Bodnar A.G."/>
        </authorList>
    </citation>
    <scope>NUCLEOTIDE SEQUENCE</scope>
    <source>
        <strain evidence="14">GMGI-L3</strain>
    </source>
</reference>
<dbReference type="GO" id="GO:0030488">
    <property type="term" value="P:tRNA methylation"/>
    <property type="evidence" value="ECO:0007669"/>
    <property type="project" value="UniProtKB-UniRule"/>
</dbReference>
<dbReference type="InterPro" id="IPR029063">
    <property type="entry name" value="SAM-dependent_MTases_sf"/>
</dbReference>
<keyword evidence="4 12" id="KW-0963">Cytoplasm</keyword>
<keyword evidence="8 12" id="KW-0819">tRNA processing</keyword>
<dbReference type="InterPro" id="IPR045291">
    <property type="entry name" value="Complex1_LYR_LYRM9"/>
</dbReference>
<protein>
    <recommendedName>
        <fullName evidence="12">tRNA (uracil-O(2)-)-methyltransferase</fullName>
        <ecNumber evidence="12">2.1.1.211</ecNumber>
    </recommendedName>
</protein>
<keyword evidence="6 12" id="KW-0808">Transferase</keyword>